<protein>
    <submittedName>
        <fullName evidence="1">Uncharacterized protein</fullName>
    </submittedName>
</protein>
<evidence type="ECO:0000313" key="1">
    <source>
        <dbReference type="EMBL" id="GAH26120.1"/>
    </source>
</evidence>
<name>X1F0M5_9ZZZZ</name>
<feature type="non-terminal residue" evidence="1">
    <location>
        <position position="1"/>
    </location>
</feature>
<comment type="caution">
    <text evidence="1">The sequence shown here is derived from an EMBL/GenBank/DDBJ whole genome shotgun (WGS) entry which is preliminary data.</text>
</comment>
<gene>
    <name evidence="1" type="ORF">S03H2_07803</name>
</gene>
<sequence>PWVWECKLPNETSPLIFETQDNCLWQLCDVGLGWTYFDRIATHWKENKIIQAYLPANISPRPKDCHPWEYEFKLKKNVFLWVKPGSQEGSFKWGIRTKP</sequence>
<reference evidence="1" key="1">
    <citation type="journal article" date="2014" name="Front. Microbiol.">
        <title>High frequency of phylogenetically diverse reductive dehalogenase-homologous genes in deep subseafloor sedimentary metagenomes.</title>
        <authorList>
            <person name="Kawai M."/>
            <person name="Futagami T."/>
            <person name="Toyoda A."/>
            <person name="Takaki Y."/>
            <person name="Nishi S."/>
            <person name="Hori S."/>
            <person name="Arai W."/>
            <person name="Tsubouchi T."/>
            <person name="Morono Y."/>
            <person name="Uchiyama I."/>
            <person name="Ito T."/>
            <person name="Fujiyama A."/>
            <person name="Inagaki F."/>
            <person name="Takami H."/>
        </authorList>
    </citation>
    <scope>NUCLEOTIDE SEQUENCE</scope>
    <source>
        <strain evidence="1">Expedition CK06-06</strain>
    </source>
</reference>
<dbReference type="EMBL" id="BARU01003667">
    <property type="protein sequence ID" value="GAH26120.1"/>
    <property type="molecule type" value="Genomic_DNA"/>
</dbReference>
<organism evidence="1">
    <name type="scientific">marine sediment metagenome</name>
    <dbReference type="NCBI Taxonomy" id="412755"/>
    <lineage>
        <taxon>unclassified sequences</taxon>
        <taxon>metagenomes</taxon>
        <taxon>ecological metagenomes</taxon>
    </lineage>
</organism>
<dbReference type="AlphaFoldDB" id="X1F0M5"/>
<proteinExistence type="predicted"/>
<accession>X1F0M5</accession>